<organism evidence="1 2">
    <name type="scientific">Oryzihumus leptocrescens</name>
    <dbReference type="NCBI Taxonomy" id="297536"/>
    <lineage>
        <taxon>Bacteria</taxon>
        <taxon>Bacillati</taxon>
        <taxon>Actinomycetota</taxon>
        <taxon>Actinomycetes</taxon>
        <taxon>Micrococcales</taxon>
        <taxon>Intrasporangiaceae</taxon>
        <taxon>Oryzihumus</taxon>
    </lineage>
</organism>
<dbReference type="Pfam" id="PF04237">
    <property type="entry name" value="YjbR"/>
    <property type="match status" value="1"/>
</dbReference>
<dbReference type="GO" id="GO:0003677">
    <property type="term" value="F:DNA binding"/>
    <property type="evidence" value="ECO:0007669"/>
    <property type="project" value="UniProtKB-KW"/>
</dbReference>
<sequence length="127" mass="13498">MLHADLVGHCLAKPGAWLDEPWEGDLVAKVADKIFAFLGSPAPDGTAGGVGLKCGRDAEAAREWRERYPDEVSVSAYIGRYGWNTFTVGGSVPDEELLEAVDDSYADVVSRLPRSRRPLPGSGGPAG</sequence>
<dbReference type="Gene3D" id="3.90.1150.30">
    <property type="match status" value="1"/>
</dbReference>
<dbReference type="RefSeq" id="WP_141788537.1">
    <property type="nucleotide sequence ID" value="NZ_BAAAKX010000002.1"/>
</dbReference>
<keyword evidence="1" id="KW-0238">DNA-binding</keyword>
<accession>A0A542ZK42</accession>
<dbReference type="Proteomes" id="UP000319514">
    <property type="component" value="Unassembled WGS sequence"/>
</dbReference>
<dbReference type="PANTHER" id="PTHR35145:SF1">
    <property type="entry name" value="CYTOPLASMIC PROTEIN"/>
    <property type="match status" value="1"/>
</dbReference>
<dbReference type="EMBL" id="VFOQ01000001">
    <property type="protein sequence ID" value="TQL60669.1"/>
    <property type="molecule type" value="Genomic_DNA"/>
</dbReference>
<dbReference type="InterPro" id="IPR038056">
    <property type="entry name" value="YjbR-like_sf"/>
</dbReference>
<dbReference type="AlphaFoldDB" id="A0A542ZK42"/>
<keyword evidence="2" id="KW-1185">Reference proteome</keyword>
<dbReference type="OrthoDB" id="3194910at2"/>
<dbReference type="InterPro" id="IPR058532">
    <property type="entry name" value="YjbR/MT2646/Rv2570-like"/>
</dbReference>
<reference evidence="1 2" key="1">
    <citation type="submission" date="2019-06" db="EMBL/GenBank/DDBJ databases">
        <title>Sequencing the genomes of 1000 actinobacteria strains.</title>
        <authorList>
            <person name="Klenk H.-P."/>
        </authorList>
    </citation>
    <scope>NUCLEOTIDE SEQUENCE [LARGE SCALE GENOMIC DNA]</scope>
    <source>
        <strain evidence="1 2">DSM 18082</strain>
    </source>
</reference>
<evidence type="ECO:0000313" key="1">
    <source>
        <dbReference type="EMBL" id="TQL60669.1"/>
    </source>
</evidence>
<comment type="caution">
    <text evidence="1">The sequence shown here is derived from an EMBL/GenBank/DDBJ whole genome shotgun (WGS) entry which is preliminary data.</text>
</comment>
<proteinExistence type="predicted"/>
<dbReference type="InterPro" id="IPR007351">
    <property type="entry name" value="YjbR"/>
</dbReference>
<evidence type="ECO:0000313" key="2">
    <source>
        <dbReference type="Proteomes" id="UP000319514"/>
    </source>
</evidence>
<dbReference type="SUPFAM" id="SSF142906">
    <property type="entry name" value="YjbR-like"/>
    <property type="match status" value="1"/>
</dbReference>
<dbReference type="PANTHER" id="PTHR35145">
    <property type="entry name" value="CYTOPLASMIC PROTEIN-RELATED"/>
    <property type="match status" value="1"/>
</dbReference>
<name>A0A542ZK42_9MICO</name>
<gene>
    <name evidence="1" type="ORF">FB474_2065</name>
</gene>
<protein>
    <submittedName>
        <fullName evidence="1">Putative DNA-binding protein (MmcQ/YjbR family)</fullName>
    </submittedName>
</protein>